<organism evidence="2 3">
    <name type="scientific">Flavobacterium chilense</name>
    <dbReference type="NCBI Taxonomy" id="946677"/>
    <lineage>
        <taxon>Bacteria</taxon>
        <taxon>Pseudomonadati</taxon>
        <taxon>Bacteroidota</taxon>
        <taxon>Flavobacteriia</taxon>
        <taxon>Flavobacteriales</taxon>
        <taxon>Flavobacteriaceae</taxon>
        <taxon>Flavobacterium</taxon>
    </lineage>
</organism>
<name>A0A1M7HQV8_9FLAO</name>
<proteinExistence type="predicted"/>
<protein>
    <submittedName>
        <fullName evidence="2">Helix-turn-helix</fullName>
    </submittedName>
</protein>
<dbReference type="SMART" id="SM00530">
    <property type="entry name" value="HTH_XRE"/>
    <property type="match status" value="1"/>
</dbReference>
<dbReference type="Proteomes" id="UP000184028">
    <property type="component" value="Unassembled WGS sequence"/>
</dbReference>
<dbReference type="OrthoDB" id="773007at2"/>
<dbReference type="Gene3D" id="1.10.260.40">
    <property type="entry name" value="lambda repressor-like DNA-binding domains"/>
    <property type="match status" value="1"/>
</dbReference>
<dbReference type="RefSeq" id="WP_068842917.1">
    <property type="nucleotide sequence ID" value="NZ_FRBT01000005.1"/>
</dbReference>
<dbReference type="AlphaFoldDB" id="A0A1M7HQV8"/>
<sequence>MEEIKTLEEYMILIGDKLEKLRLNMDMTQTDITDEVGISRKTVSSIENGNNFSVENLVKLLITYNKIEPLLNILTLPYDFDIKEYKKELKEFNEKYKNEWWFKQKKHEEK</sequence>
<gene>
    <name evidence="2" type="ORF">SAMN05444484_10571</name>
</gene>
<dbReference type="InterPro" id="IPR010982">
    <property type="entry name" value="Lambda_DNA-bd_dom_sf"/>
</dbReference>
<dbReference type="InterPro" id="IPR001387">
    <property type="entry name" value="Cro/C1-type_HTH"/>
</dbReference>
<dbReference type="STRING" id="946677.SAMN05444484_10571"/>
<evidence type="ECO:0000313" key="3">
    <source>
        <dbReference type="Proteomes" id="UP000184028"/>
    </source>
</evidence>
<dbReference type="EMBL" id="FRBT01000005">
    <property type="protein sequence ID" value="SHM30497.1"/>
    <property type="molecule type" value="Genomic_DNA"/>
</dbReference>
<feature type="domain" description="HTH cro/C1-type" evidence="1">
    <location>
        <begin position="18"/>
        <end position="70"/>
    </location>
</feature>
<keyword evidence="3" id="KW-1185">Reference proteome</keyword>
<accession>A0A1M7HQV8</accession>
<dbReference type="CDD" id="cd00093">
    <property type="entry name" value="HTH_XRE"/>
    <property type="match status" value="1"/>
</dbReference>
<reference evidence="3" key="1">
    <citation type="submission" date="2016-11" db="EMBL/GenBank/DDBJ databases">
        <authorList>
            <person name="Varghese N."/>
            <person name="Submissions S."/>
        </authorList>
    </citation>
    <scope>NUCLEOTIDE SEQUENCE [LARGE SCALE GENOMIC DNA]</scope>
    <source>
        <strain evidence="3">DSM 24724</strain>
    </source>
</reference>
<dbReference type="SUPFAM" id="SSF47413">
    <property type="entry name" value="lambda repressor-like DNA-binding domains"/>
    <property type="match status" value="1"/>
</dbReference>
<evidence type="ECO:0000313" key="2">
    <source>
        <dbReference type="EMBL" id="SHM30497.1"/>
    </source>
</evidence>
<evidence type="ECO:0000259" key="1">
    <source>
        <dbReference type="PROSITE" id="PS50943"/>
    </source>
</evidence>
<dbReference type="Pfam" id="PF01381">
    <property type="entry name" value="HTH_3"/>
    <property type="match status" value="1"/>
</dbReference>
<dbReference type="GO" id="GO:0003677">
    <property type="term" value="F:DNA binding"/>
    <property type="evidence" value="ECO:0007669"/>
    <property type="project" value="InterPro"/>
</dbReference>
<dbReference type="PROSITE" id="PS50943">
    <property type="entry name" value="HTH_CROC1"/>
    <property type="match status" value="1"/>
</dbReference>